<dbReference type="Proteomes" id="UP000800200">
    <property type="component" value="Unassembled WGS sequence"/>
</dbReference>
<proteinExistence type="predicted"/>
<organism evidence="2 3">
    <name type="scientific">Zopfia rhizophila CBS 207.26</name>
    <dbReference type="NCBI Taxonomy" id="1314779"/>
    <lineage>
        <taxon>Eukaryota</taxon>
        <taxon>Fungi</taxon>
        <taxon>Dikarya</taxon>
        <taxon>Ascomycota</taxon>
        <taxon>Pezizomycotina</taxon>
        <taxon>Dothideomycetes</taxon>
        <taxon>Dothideomycetes incertae sedis</taxon>
        <taxon>Zopfiaceae</taxon>
        <taxon>Zopfia</taxon>
    </lineage>
</organism>
<dbReference type="OrthoDB" id="3941101at2759"/>
<dbReference type="AlphaFoldDB" id="A0A6A6DBA1"/>
<feature type="region of interest" description="Disordered" evidence="1">
    <location>
        <begin position="116"/>
        <end position="144"/>
    </location>
</feature>
<reference evidence="2" key="1">
    <citation type="journal article" date="2020" name="Stud. Mycol.">
        <title>101 Dothideomycetes genomes: a test case for predicting lifestyles and emergence of pathogens.</title>
        <authorList>
            <person name="Haridas S."/>
            <person name="Albert R."/>
            <person name="Binder M."/>
            <person name="Bloem J."/>
            <person name="Labutti K."/>
            <person name="Salamov A."/>
            <person name="Andreopoulos B."/>
            <person name="Baker S."/>
            <person name="Barry K."/>
            <person name="Bills G."/>
            <person name="Bluhm B."/>
            <person name="Cannon C."/>
            <person name="Castanera R."/>
            <person name="Culley D."/>
            <person name="Daum C."/>
            <person name="Ezra D."/>
            <person name="Gonzalez J."/>
            <person name="Henrissat B."/>
            <person name="Kuo A."/>
            <person name="Liang C."/>
            <person name="Lipzen A."/>
            <person name="Lutzoni F."/>
            <person name="Magnuson J."/>
            <person name="Mondo S."/>
            <person name="Nolan M."/>
            <person name="Ohm R."/>
            <person name="Pangilinan J."/>
            <person name="Park H.-J."/>
            <person name="Ramirez L."/>
            <person name="Alfaro M."/>
            <person name="Sun H."/>
            <person name="Tritt A."/>
            <person name="Yoshinaga Y."/>
            <person name="Zwiers L.-H."/>
            <person name="Turgeon B."/>
            <person name="Goodwin S."/>
            <person name="Spatafora J."/>
            <person name="Crous P."/>
            <person name="Grigoriev I."/>
        </authorList>
    </citation>
    <scope>NUCLEOTIDE SEQUENCE</scope>
    <source>
        <strain evidence="2">CBS 207.26</strain>
    </source>
</reference>
<sequence>MESRNLADWTVVIAGITFEWRLERRPISLVLSEKNSSIVIARFTYSPCGTLANNGAEVGDLTIYRDGLSVDRGGMEKIIAGLLVPINHFKRMGRHYWNDAPLRAVSLTRSHLPPHRASFASYSNPRGTASSNQVDSAHIPHTNQ</sequence>
<protein>
    <submittedName>
        <fullName evidence="2">Uncharacterized protein</fullName>
    </submittedName>
</protein>
<evidence type="ECO:0000256" key="1">
    <source>
        <dbReference type="SAM" id="MobiDB-lite"/>
    </source>
</evidence>
<accession>A0A6A6DBA1</accession>
<feature type="compositionally biased region" description="Polar residues" evidence="1">
    <location>
        <begin position="120"/>
        <end position="144"/>
    </location>
</feature>
<dbReference type="EMBL" id="ML994738">
    <property type="protein sequence ID" value="KAF2175250.1"/>
    <property type="molecule type" value="Genomic_DNA"/>
</dbReference>
<evidence type="ECO:0000313" key="2">
    <source>
        <dbReference type="EMBL" id="KAF2175250.1"/>
    </source>
</evidence>
<name>A0A6A6DBA1_9PEZI</name>
<evidence type="ECO:0000313" key="3">
    <source>
        <dbReference type="Proteomes" id="UP000800200"/>
    </source>
</evidence>
<gene>
    <name evidence="2" type="ORF">K469DRAFT_765602</name>
</gene>
<keyword evidence="3" id="KW-1185">Reference proteome</keyword>